<feature type="domain" description="Metallo-beta-lactamase" evidence="6">
    <location>
        <begin position="21"/>
        <end position="202"/>
    </location>
</feature>
<organism evidence="7 8">
    <name type="scientific">Bradyrhizobium canariense</name>
    <dbReference type="NCBI Taxonomy" id="255045"/>
    <lineage>
        <taxon>Bacteria</taxon>
        <taxon>Pseudomonadati</taxon>
        <taxon>Pseudomonadota</taxon>
        <taxon>Alphaproteobacteria</taxon>
        <taxon>Hyphomicrobiales</taxon>
        <taxon>Nitrobacteraceae</taxon>
        <taxon>Bradyrhizobium</taxon>
    </lineage>
</organism>
<dbReference type="SMART" id="SM00849">
    <property type="entry name" value="Lactamase_B"/>
    <property type="match status" value="1"/>
</dbReference>
<dbReference type="InterPro" id="IPR001279">
    <property type="entry name" value="Metallo-B-lactamas"/>
</dbReference>
<comment type="similarity">
    <text evidence="2">Belongs to the metallo-beta-lactamase superfamily.</text>
</comment>
<dbReference type="RefSeq" id="WP_146686278.1">
    <property type="nucleotide sequence ID" value="NZ_LT629750.1"/>
</dbReference>
<proteinExistence type="inferred from homology"/>
<evidence type="ECO:0000313" key="7">
    <source>
        <dbReference type="EMBL" id="SDR98632.1"/>
    </source>
</evidence>
<dbReference type="SUPFAM" id="SSF56281">
    <property type="entry name" value="Metallo-hydrolase/oxidoreductase"/>
    <property type="match status" value="1"/>
</dbReference>
<sequence length="257" mass="28802">MRVDLLIPGLPAKADHFLFGICSLLLLRDGKRTILFDTGPFRVRPTLIAALAAHGLTPEQIDTVFVSHLHWDHIENIDLFRHAEILVPRLEFEYAAAIRPTDWGTPPYAREMLQGMRIELLDDREQEIFPGVRTLLLPGHSVGLQGLVVQAEQGALVLASDALWSARDAVRGHPDVAFFDPAKGQQSLDRALRAGAVYYPGHDRPFTLQDGRVNYLAQYTYQLRFSFQPDGRDIRTMISTEDRPQMISKAGASDHVA</sequence>
<dbReference type="EMBL" id="LT629750">
    <property type="protein sequence ID" value="SDR98632.1"/>
    <property type="molecule type" value="Genomic_DNA"/>
</dbReference>
<dbReference type="InterPro" id="IPR036866">
    <property type="entry name" value="RibonucZ/Hydroxyglut_hydro"/>
</dbReference>
<gene>
    <name evidence="7" type="ORF">SAMN05444158_0634</name>
</gene>
<keyword evidence="3" id="KW-0479">Metal-binding</keyword>
<dbReference type="GO" id="GO:0016787">
    <property type="term" value="F:hydrolase activity"/>
    <property type="evidence" value="ECO:0007669"/>
    <property type="project" value="UniProtKB-KW"/>
</dbReference>
<accession>A0A1H1NI57</accession>
<dbReference type="InterPro" id="IPR051013">
    <property type="entry name" value="MBL_superfamily_lactonases"/>
</dbReference>
<dbReference type="PANTHER" id="PTHR42978:SF2">
    <property type="entry name" value="102 KBASES UNSTABLE REGION: FROM 1 TO 119443"/>
    <property type="match status" value="1"/>
</dbReference>
<evidence type="ECO:0000313" key="8">
    <source>
        <dbReference type="Proteomes" id="UP000243904"/>
    </source>
</evidence>
<evidence type="ECO:0000256" key="2">
    <source>
        <dbReference type="ARBA" id="ARBA00007749"/>
    </source>
</evidence>
<dbReference type="GO" id="GO:0046872">
    <property type="term" value="F:metal ion binding"/>
    <property type="evidence" value="ECO:0007669"/>
    <property type="project" value="UniProtKB-KW"/>
</dbReference>
<protein>
    <submittedName>
        <fullName evidence="7">Glyoxylase, beta-lactamase superfamily II</fullName>
    </submittedName>
</protein>
<comment type="cofactor">
    <cofactor evidence="1">
        <name>Zn(2+)</name>
        <dbReference type="ChEBI" id="CHEBI:29105"/>
    </cofactor>
</comment>
<dbReference type="Gene3D" id="3.60.15.10">
    <property type="entry name" value="Ribonuclease Z/Hydroxyacylglutathione hydrolase-like"/>
    <property type="match status" value="1"/>
</dbReference>
<evidence type="ECO:0000256" key="5">
    <source>
        <dbReference type="ARBA" id="ARBA00022833"/>
    </source>
</evidence>
<dbReference type="AlphaFoldDB" id="A0A1H1NI57"/>
<evidence type="ECO:0000256" key="3">
    <source>
        <dbReference type="ARBA" id="ARBA00022723"/>
    </source>
</evidence>
<keyword evidence="4" id="KW-0378">Hydrolase</keyword>
<dbReference type="Pfam" id="PF00753">
    <property type="entry name" value="Lactamase_B"/>
    <property type="match status" value="1"/>
</dbReference>
<dbReference type="Proteomes" id="UP000243904">
    <property type="component" value="Chromosome I"/>
</dbReference>
<dbReference type="PANTHER" id="PTHR42978">
    <property type="entry name" value="QUORUM-QUENCHING LACTONASE YTNP-RELATED-RELATED"/>
    <property type="match status" value="1"/>
</dbReference>
<name>A0A1H1NI57_9BRAD</name>
<reference evidence="8" key="1">
    <citation type="submission" date="2016-10" db="EMBL/GenBank/DDBJ databases">
        <authorList>
            <person name="Varghese N."/>
            <person name="Submissions S."/>
        </authorList>
    </citation>
    <scope>NUCLEOTIDE SEQUENCE [LARGE SCALE GENOMIC DNA]</scope>
    <source>
        <strain evidence="8">GAS369</strain>
    </source>
</reference>
<evidence type="ECO:0000259" key="6">
    <source>
        <dbReference type="SMART" id="SM00849"/>
    </source>
</evidence>
<evidence type="ECO:0000256" key="1">
    <source>
        <dbReference type="ARBA" id="ARBA00001947"/>
    </source>
</evidence>
<dbReference type="CDD" id="cd07729">
    <property type="entry name" value="AHL_lactonase_MBL-fold"/>
    <property type="match status" value="1"/>
</dbReference>
<keyword evidence="8" id="KW-1185">Reference proteome</keyword>
<evidence type="ECO:0000256" key="4">
    <source>
        <dbReference type="ARBA" id="ARBA00022801"/>
    </source>
</evidence>
<keyword evidence="5" id="KW-0862">Zinc</keyword>